<dbReference type="AlphaFoldDB" id="A0A8J7B8N1"/>
<reference evidence="10" key="1">
    <citation type="submission" date="2020-10" db="EMBL/GenBank/DDBJ databases">
        <authorList>
            <person name="Castelo-Branco R."/>
            <person name="Eusebio N."/>
            <person name="Adriana R."/>
            <person name="Vieira A."/>
            <person name="Brugerolle De Fraissinette N."/>
            <person name="Rezende De Castro R."/>
            <person name="Schneider M.P."/>
            <person name="Vasconcelos V."/>
            <person name="Leao P.N."/>
        </authorList>
    </citation>
    <scope>NUCLEOTIDE SEQUENCE</scope>
    <source>
        <strain evidence="10">LEGE 07157</strain>
    </source>
</reference>
<dbReference type="InterPro" id="IPR005123">
    <property type="entry name" value="Oxoglu/Fe-dep_dioxygenase_dom"/>
</dbReference>
<evidence type="ECO:0000256" key="1">
    <source>
        <dbReference type="ARBA" id="ARBA00001954"/>
    </source>
</evidence>
<evidence type="ECO:0000313" key="11">
    <source>
        <dbReference type="Proteomes" id="UP000654482"/>
    </source>
</evidence>
<evidence type="ECO:0000256" key="5">
    <source>
        <dbReference type="ARBA" id="ARBA00022964"/>
    </source>
</evidence>
<dbReference type="InterPro" id="IPR037151">
    <property type="entry name" value="AlkB-like_sf"/>
</dbReference>
<keyword evidence="5 10" id="KW-0223">Dioxygenase</keyword>
<keyword evidence="3" id="KW-0227">DNA damage</keyword>
<keyword evidence="6" id="KW-0560">Oxidoreductase</keyword>
<dbReference type="GO" id="GO:0046872">
    <property type="term" value="F:metal ion binding"/>
    <property type="evidence" value="ECO:0007669"/>
    <property type="project" value="UniProtKB-KW"/>
</dbReference>
<feature type="domain" description="Fe2OG dioxygenase" evidence="9">
    <location>
        <begin position="112"/>
        <end position="210"/>
    </location>
</feature>
<evidence type="ECO:0000256" key="3">
    <source>
        <dbReference type="ARBA" id="ARBA00022763"/>
    </source>
</evidence>
<evidence type="ECO:0000256" key="2">
    <source>
        <dbReference type="ARBA" id="ARBA00022723"/>
    </source>
</evidence>
<comment type="cofactor">
    <cofactor evidence="1">
        <name>Fe(2+)</name>
        <dbReference type="ChEBI" id="CHEBI:29033"/>
    </cofactor>
</comment>
<keyword evidence="8" id="KW-0234">DNA repair</keyword>
<evidence type="ECO:0000256" key="8">
    <source>
        <dbReference type="ARBA" id="ARBA00023204"/>
    </source>
</evidence>
<dbReference type="GO" id="GO:0032451">
    <property type="term" value="F:demethylase activity"/>
    <property type="evidence" value="ECO:0007669"/>
    <property type="project" value="UniProtKB-ARBA"/>
</dbReference>
<dbReference type="Pfam" id="PF13532">
    <property type="entry name" value="2OG-FeII_Oxy_2"/>
    <property type="match status" value="1"/>
</dbReference>
<dbReference type="RefSeq" id="WP_194027911.1">
    <property type="nucleotide sequence ID" value="NZ_JADEWZ010000003.1"/>
</dbReference>
<evidence type="ECO:0000313" key="10">
    <source>
        <dbReference type="EMBL" id="MBE9114823.1"/>
    </source>
</evidence>
<dbReference type="GO" id="GO:0140097">
    <property type="term" value="F:catalytic activity, acting on DNA"/>
    <property type="evidence" value="ECO:0007669"/>
    <property type="project" value="UniProtKB-ARBA"/>
</dbReference>
<dbReference type="GO" id="GO:0051213">
    <property type="term" value="F:dioxygenase activity"/>
    <property type="evidence" value="ECO:0007669"/>
    <property type="project" value="UniProtKB-KW"/>
</dbReference>
<accession>A0A8J7B8N1</accession>
<evidence type="ECO:0000256" key="6">
    <source>
        <dbReference type="ARBA" id="ARBA00023002"/>
    </source>
</evidence>
<dbReference type="PROSITE" id="PS51471">
    <property type="entry name" value="FE2OG_OXY"/>
    <property type="match status" value="1"/>
</dbReference>
<dbReference type="Proteomes" id="UP000654482">
    <property type="component" value="Unassembled WGS sequence"/>
</dbReference>
<sequence length="210" mass="24649">MYEQMELWRDRAENVERNGKVILSTNGEVILYENFFTAKESDRLFNNLHSHIQWQQDTIQMFGKSIPLPRLTAWYGDEGKSYTYSGIKQYPKPWIPELSLIKNRIEQVVKVKFNSVLLNLYRNGKDGMDWHSDDEPELGKNPIIGSVSFGGTRRFLLKHKKMKVQKIETKLSHGSLLLMCGETQHHWQHRVPKTAKTVEPRINLTFRIIH</sequence>
<dbReference type="FunFam" id="2.60.120.590:FF:000004">
    <property type="entry name" value="DNA oxidative demethylase ALKBH2"/>
    <property type="match status" value="1"/>
</dbReference>
<dbReference type="InterPro" id="IPR027450">
    <property type="entry name" value="AlkB-like"/>
</dbReference>
<evidence type="ECO:0000256" key="4">
    <source>
        <dbReference type="ARBA" id="ARBA00022842"/>
    </source>
</evidence>
<dbReference type="SUPFAM" id="SSF51197">
    <property type="entry name" value="Clavaminate synthase-like"/>
    <property type="match status" value="1"/>
</dbReference>
<evidence type="ECO:0000256" key="7">
    <source>
        <dbReference type="ARBA" id="ARBA00023004"/>
    </source>
</evidence>
<dbReference type="Gene3D" id="2.60.120.590">
    <property type="entry name" value="Alpha-ketoglutarate-dependent dioxygenase AlkB-like"/>
    <property type="match status" value="1"/>
</dbReference>
<comment type="caution">
    <text evidence="10">The sequence shown here is derived from an EMBL/GenBank/DDBJ whole genome shotgun (WGS) entry which is preliminary data.</text>
</comment>
<dbReference type="PANTHER" id="PTHR31212:SF4">
    <property type="entry name" value="ALPHA-KETOGLUTARATE-DEPENDENT DIOXYGENASE ALKB HOMOLOG 3"/>
    <property type="match status" value="1"/>
</dbReference>
<keyword evidence="2" id="KW-0479">Metal-binding</keyword>
<keyword evidence="11" id="KW-1185">Reference proteome</keyword>
<proteinExistence type="predicted"/>
<dbReference type="GO" id="GO:0016705">
    <property type="term" value="F:oxidoreductase activity, acting on paired donors, with incorporation or reduction of molecular oxygen"/>
    <property type="evidence" value="ECO:0007669"/>
    <property type="project" value="UniProtKB-ARBA"/>
</dbReference>
<dbReference type="PANTHER" id="PTHR31212">
    <property type="entry name" value="ALPHA-KETOGLUTARATE-DEPENDENT DIOXYGENASE ALKB HOMOLOG 3"/>
    <property type="match status" value="1"/>
</dbReference>
<dbReference type="InterPro" id="IPR032854">
    <property type="entry name" value="ALKBH3"/>
</dbReference>
<dbReference type="GO" id="GO:0016787">
    <property type="term" value="F:hydrolase activity"/>
    <property type="evidence" value="ECO:0007669"/>
    <property type="project" value="UniProtKB-ARBA"/>
</dbReference>
<gene>
    <name evidence="10" type="ORF">IQ249_02830</name>
</gene>
<keyword evidence="7" id="KW-0408">Iron</keyword>
<organism evidence="10 11">
    <name type="scientific">Lusitaniella coriacea LEGE 07157</name>
    <dbReference type="NCBI Taxonomy" id="945747"/>
    <lineage>
        <taxon>Bacteria</taxon>
        <taxon>Bacillati</taxon>
        <taxon>Cyanobacteriota</taxon>
        <taxon>Cyanophyceae</taxon>
        <taxon>Spirulinales</taxon>
        <taxon>Lusitaniellaceae</taxon>
        <taxon>Lusitaniella</taxon>
    </lineage>
</organism>
<dbReference type="GO" id="GO:0006307">
    <property type="term" value="P:DNA alkylation repair"/>
    <property type="evidence" value="ECO:0007669"/>
    <property type="project" value="InterPro"/>
</dbReference>
<dbReference type="EMBL" id="JADEWZ010000003">
    <property type="protein sequence ID" value="MBE9114823.1"/>
    <property type="molecule type" value="Genomic_DNA"/>
</dbReference>
<evidence type="ECO:0000259" key="9">
    <source>
        <dbReference type="PROSITE" id="PS51471"/>
    </source>
</evidence>
<name>A0A8J7B8N1_9CYAN</name>
<protein>
    <submittedName>
        <fullName evidence="10">Alpha-ketoglutarate-dependent dioxygenase AlkB</fullName>
    </submittedName>
</protein>
<keyword evidence="4" id="KW-0460">Magnesium</keyword>